<keyword evidence="2" id="KW-1185">Reference proteome</keyword>
<gene>
    <name evidence="1" type="ORF">JCM9140_4124</name>
</gene>
<accession>W4Q7N5</accession>
<reference evidence="1" key="1">
    <citation type="journal article" date="2014" name="Genome Announc.">
        <title>Draft Genome Sequences of Three Alkaliphilic Bacillus Strains, Bacillus wakoensis JCM 9140T, Bacillus akibai JCM 9157T, and Bacillus hemicellulosilyticus JCM 9152T.</title>
        <authorList>
            <person name="Yuki M."/>
            <person name="Oshima K."/>
            <person name="Suda W."/>
            <person name="Oshida Y."/>
            <person name="Kitamura K."/>
            <person name="Iida T."/>
            <person name="Hattori M."/>
            <person name="Ohkuma M."/>
        </authorList>
    </citation>
    <scope>NUCLEOTIDE SEQUENCE [LARGE SCALE GENOMIC DNA]</scope>
    <source>
        <strain evidence="1">JCM 9140</strain>
    </source>
</reference>
<dbReference type="AlphaFoldDB" id="W4Q7N5"/>
<comment type="caution">
    <text evidence="1">The sequence shown here is derived from an EMBL/GenBank/DDBJ whole genome shotgun (WGS) entry which is preliminary data.</text>
</comment>
<dbReference type="OrthoDB" id="2886099at2"/>
<dbReference type="Proteomes" id="UP000018890">
    <property type="component" value="Unassembled WGS sequence"/>
</dbReference>
<dbReference type="RefSeq" id="WP_034749949.1">
    <property type="nucleotide sequence ID" value="NZ_BAUT01000074.1"/>
</dbReference>
<proteinExistence type="predicted"/>
<organism evidence="1 2">
    <name type="scientific">Halalkalibacter wakoensis JCM 9140</name>
    <dbReference type="NCBI Taxonomy" id="1236970"/>
    <lineage>
        <taxon>Bacteria</taxon>
        <taxon>Bacillati</taxon>
        <taxon>Bacillota</taxon>
        <taxon>Bacilli</taxon>
        <taxon>Bacillales</taxon>
        <taxon>Bacillaceae</taxon>
        <taxon>Halalkalibacter</taxon>
    </lineage>
</organism>
<sequence length="73" mass="8634">MRDITNNIQIGELIAISNVFKLNTYRILTLLEKGAMEMFENKEAFHEKYGVKDTYPELEWCELNNGKIFTKFK</sequence>
<name>W4Q7N5_9BACI</name>
<evidence type="ECO:0000313" key="1">
    <source>
        <dbReference type="EMBL" id="GAE27955.1"/>
    </source>
</evidence>
<protein>
    <submittedName>
        <fullName evidence="1">Uncharacterized protein</fullName>
    </submittedName>
</protein>
<dbReference type="EMBL" id="BAUT01000074">
    <property type="protein sequence ID" value="GAE27955.1"/>
    <property type="molecule type" value="Genomic_DNA"/>
</dbReference>
<evidence type="ECO:0000313" key="2">
    <source>
        <dbReference type="Proteomes" id="UP000018890"/>
    </source>
</evidence>